<protein>
    <submittedName>
        <fullName evidence="2">Uncharacterized protein</fullName>
    </submittedName>
</protein>
<dbReference type="AlphaFoldDB" id="A0A9P4JB87"/>
<feature type="region of interest" description="Disordered" evidence="1">
    <location>
        <begin position="70"/>
        <end position="96"/>
    </location>
</feature>
<feature type="compositionally biased region" description="Polar residues" evidence="1">
    <location>
        <begin position="70"/>
        <end position="90"/>
    </location>
</feature>
<reference evidence="2" key="1">
    <citation type="journal article" date="2020" name="Stud. Mycol.">
        <title>101 Dothideomycetes genomes: a test case for predicting lifestyles and emergence of pathogens.</title>
        <authorList>
            <person name="Haridas S."/>
            <person name="Albert R."/>
            <person name="Binder M."/>
            <person name="Bloem J."/>
            <person name="Labutti K."/>
            <person name="Salamov A."/>
            <person name="Andreopoulos B."/>
            <person name="Baker S."/>
            <person name="Barry K."/>
            <person name="Bills G."/>
            <person name="Bluhm B."/>
            <person name="Cannon C."/>
            <person name="Castanera R."/>
            <person name="Culley D."/>
            <person name="Daum C."/>
            <person name="Ezra D."/>
            <person name="Gonzalez J."/>
            <person name="Henrissat B."/>
            <person name="Kuo A."/>
            <person name="Liang C."/>
            <person name="Lipzen A."/>
            <person name="Lutzoni F."/>
            <person name="Magnuson J."/>
            <person name="Mondo S."/>
            <person name="Nolan M."/>
            <person name="Ohm R."/>
            <person name="Pangilinan J."/>
            <person name="Park H.-J."/>
            <person name="Ramirez L."/>
            <person name="Alfaro M."/>
            <person name="Sun H."/>
            <person name="Tritt A."/>
            <person name="Yoshinaga Y."/>
            <person name="Zwiers L.-H."/>
            <person name="Turgeon B."/>
            <person name="Goodwin S."/>
            <person name="Spatafora J."/>
            <person name="Crous P."/>
            <person name="Grigoriev I."/>
        </authorList>
    </citation>
    <scope>NUCLEOTIDE SEQUENCE</scope>
    <source>
        <strain evidence="2">ATCC 74209</strain>
    </source>
</reference>
<dbReference type="EMBL" id="ML994483">
    <property type="protein sequence ID" value="KAF2196098.1"/>
    <property type="molecule type" value="Genomic_DNA"/>
</dbReference>
<dbReference type="Proteomes" id="UP000799536">
    <property type="component" value="Unassembled WGS sequence"/>
</dbReference>
<accession>A0A9P4JB87</accession>
<organism evidence="2 3">
    <name type="scientific">Delitschia confertaspora ATCC 74209</name>
    <dbReference type="NCBI Taxonomy" id="1513339"/>
    <lineage>
        <taxon>Eukaryota</taxon>
        <taxon>Fungi</taxon>
        <taxon>Dikarya</taxon>
        <taxon>Ascomycota</taxon>
        <taxon>Pezizomycotina</taxon>
        <taxon>Dothideomycetes</taxon>
        <taxon>Pleosporomycetidae</taxon>
        <taxon>Pleosporales</taxon>
        <taxon>Delitschiaceae</taxon>
        <taxon>Delitschia</taxon>
    </lineage>
</organism>
<proteinExistence type="predicted"/>
<evidence type="ECO:0000256" key="1">
    <source>
        <dbReference type="SAM" id="MobiDB-lite"/>
    </source>
</evidence>
<gene>
    <name evidence="2" type="ORF">GQ43DRAFT_476622</name>
</gene>
<evidence type="ECO:0000313" key="3">
    <source>
        <dbReference type="Proteomes" id="UP000799536"/>
    </source>
</evidence>
<comment type="caution">
    <text evidence="2">The sequence shown here is derived from an EMBL/GenBank/DDBJ whole genome shotgun (WGS) entry which is preliminary data.</text>
</comment>
<sequence>MDNWPGSAHVGLQQPPPRRCSPVTYIAQGRYPMSGATTKHENLKAFRGPLQWKLAIQTLLPDAQIEKLPTSHSAGTVKDNSTQRVSTTHGIPNPFWENQEAPSMSTYLHAQYIRVMMFFLQSLASQGTPNWNTANCDDRHSASSLGPVRIDLKQVSLPVIPIKME</sequence>
<keyword evidence="3" id="KW-1185">Reference proteome</keyword>
<name>A0A9P4JB87_9PLEO</name>
<evidence type="ECO:0000313" key="2">
    <source>
        <dbReference type="EMBL" id="KAF2196098.1"/>
    </source>
</evidence>